<dbReference type="FunFam" id="3.40.1500.10:FF:000002">
    <property type="entry name" value="oxygen-dependent coproporphyrinogen-III oxidase, mitochondrial"/>
    <property type="match status" value="1"/>
</dbReference>
<reference evidence="8 9" key="2">
    <citation type="submission" date="2016-05" db="EMBL/GenBank/DDBJ databases">
        <title>Lineage-specific infection strategies underlie the spectrum of fungal disease in amphibians.</title>
        <authorList>
            <person name="Cuomo C.A."/>
            <person name="Farrer R.A."/>
            <person name="James T."/>
            <person name="Longcore J."/>
            <person name="Birren B."/>
        </authorList>
    </citation>
    <scope>NUCLEOTIDE SEQUENCE [LARGE SCALE GENOMIC DNA]</scope>
    <source>
        <strain evidence="8 9">JEL423</strain>
    </source>
</reference>
<dbReference type="GO" id="GO:0004109">
    <property type="term" value="F:coproporphyrinogen oxidase activity"/>
    <property type="evidence" value="ECO:0007669"/>
    <property type="project" value="UniProtKB-EC"/>
</dbReference>
<evidence type="ECO:0000256" key="1">
    <source>
        <dbReference type="ARBA" id="ARBA00005168"/>
    </source>
</evidence>
<dbReference type="InterPro" id="IPR001260">
    <property type="entry name" value="Coprogen_oxidase_aer"/>
</dbReference>
<dbReference type="EMBL" id="DS022311">
    <property type="protein sequence ID" value="OAJ44174.1"/>
    <property type="molecule type" value="Genomic_DNA"/>
</dbReference>
<dbReference type="UniPathway" id="UPA00251">
    <property type="reaction ID" value="UER00322"/>
</dbReference>
<accession>A0A177WX01</accession>
<proteinExistence type="inferred from homology"/>
<keyword evidence="5" id="KW-0560">Oxidoreductase</keyword>
<dbReference type="GO" id="GO:0006782">
    <property type="term" value="P:protoporphyrinogen IX biosynthetic process"/>
    <property type="evidence" value="ECO:0007669"/>
    <property type="project" value="UniProtKB-UniPathway"/>
</dbReference>
<sequence length="432" mass="48813">MLRGLRPSLARLSSTTINGSDTFARLSLPTHAICFTRFKQNSLVCSYSSSRGSKEQFYYTFNLDGALIGTTVAVIAGYMSTSVLMEYFYPGSNSPINCDSAKSVQKQSTTQKDVAKSIPFKMEKLVNKIQSDMVSALEEIEGPDGGKFLHDSWIREEGGYGTSCVLQEGRVFEKAGVNITIIASPAPKAMIANMRARNKDSIDPNGNYKMFVAGVSMVVHPHNPMAPTFHANYRYFELRDASSNAKDSDKPVAAWFGGGCDLTPSYLFEEDAVHFHKVIKDTCNKHDPEYYPRFKEWCDKYFNNVHRGERRGIGGIFFDDLEDKPADQLFSFVSDCGNSLVEQYIPIVKRRINMPFTPAQKEWQQLRRGRYVEFNLVHDRGTKFGFVTPGVRIESVLMSLPLTARWQYMQKPEPGSPEEDLIKVLETPREWV</sequence>
<keyword evidence="6" id="KW-0350">Heme biosynthesis</keyword>
<keyword evidence="7" id="KW-0627">Porphyrin biosynthesis</keyword>
<organism evidence="8 9">
    <name type="scientific">Batrachochytrium dendrobatidis (strain JEL423)</name>
    <dbReference type="NCBI Taxonomy" id="403673"/>
    <lineage>
        <taxon>Eukaryota</taxon>
        <taxon>Fungi</taxon>
        <taxon>Fungi incertae sedis</taxon>
        <taxon>Chytridiomycota</taxon>
        <taxon>Chytridiomycota incertae sedis</taxon>
        <taxon>Chytridiomycetes</taxon>
        <taxon>Rhizophydiales</taxon>
        <taxon>Rhizophydiales incertae sedis</taxon>
        <taxon>Batrachochytrium</taxon>
    </lineage>
</organism>
<dbReference type="PANTHER" id="PTHR10755:SF0">
    <property type="entry name" value="OXYGEN-DEPENDENT COPROPORPHYRINOGEN-III OXIDASE, MITOCHONDRIAL"/>
    <property type="match status" value="1"/>
</dbReference>
<dbReference type="InterPro" id="IPR036406">
    <property type="entry name" value="Coprogen_oxidase_aer_sf"/>
</dbReference>
<protein>
    <recommendedName>
        <fullName evidence="4">coproporphyrinogen oxidase</fullName>
        <ecNumber evidence="4">1.3.3.3</ecNumber>
    </recommendedName>
</protein>
<dbReference type="SUPFAM" id="SSF102886">
    <property type="entry name" value="Coproporphyrinogen III oxidase"/>
    <property type="match status" value="1"/>
</dbReference>
<dbReference type="GO" id="GO:0005737">
    <property type="term" value="C:cytoplasm"/>
    <property type="evidence" value="ECO:0007669"/>
    <property type="project" value="TreeGrafter"/>
</dbReference>
<dbReference type="eggNOG" id="KOG1518">
    <property type="taxonomic scope" value="Eukaryota"/>
</dbReference>
<dbReference type="EC" id="1.3.3.3" evidence="4"/>
<evidence type="ECO:0000256" key="5">
    <source>
        <dbReference type="ARBA" id="ARBA00023002"/>
    </source>
</evidence>
<reference evidence="8 9" key="1">
    <citation type="submission" date="2006-10" db="EMBL/GenBank/DDBJ databases">
        <title>The Genome Sequence of Batrachochytrium dendrobatidis JEL423.</title>
        <authorList>
            <consortium name="The Broad Institute Genome Sequencing Platform"/>
            <person name="Birren B."/>
            <person name="Lander E."/>
            <person name="Galagan J."/>
            <person name="Cuomo C."/>
            <person name="Devon K."/>
            <person name="Jaffe D."/>
            <person name="Butler J."/>
            <person name="Alvarez P."/>
            <person name="Gnerre S."/>
            <person name="Grabherr M."/>
            <person name="Kleber M."/>
            <person name="Mauceli E."/>
            <person name="Brockman W."/>
            <person name="Young S."/>
            <person name="LaButti K."/>
            <person name="Sykes S."/>
            <person name="DeCaprio D."/>
            <person name="Crawford M."/>
            <person name="Koehrsen M."/>
            <person name="Engels R."/>
            <person name="Montgomery P."/>
            <person name="Pearson M."/>
            <person name="Howarth C."/>
            <person name="Larson L."/>
            <person name="White J."/>
            <person name="O'Leary S."/>
            <person name="Kodira C."/>
            <person name="Zeng Q."/>
            <person name="Yandava C."/>
            <person name="Alvarado L."/>
            <person name="Longcore J."/>
            <person name="James T."/>
        </authorList>
    </citation>
    <scope>NUCLEOTIDE SEQUENCE [LARGE SCALE GENOMIC DNA]</scope>
    <source>
        <strain evidence="8 9">JEL423</strain>
    </source>
</reference>
<dbReference type="STRING" id="403673.A0A177WX01"/>
<name>A0A177WX01_BATDL</name>
<dbReference type="Proteomes" id="UP000077115">
    <property type="component" value="Unassembled WGS sequence"/>
</dbReference>
<evidence type="ECO:0000313" key="9">
    <source>
        <dbReference type="Proteomes" id="UP000077115"/>
    </source>
</evidence>
<dbReference type="Gene3D" id="3.40.1500.10">
    <property type="entry name" value="Coproporphyrinogen III oxidase, aerobic"/>
    <property type="match status" value="1"/>
</dbReference>
<evidence type="ECO:0000256" key="6">
    <source>
        <dbReference type="ARBA" id="ARBA00023133"/>
    </source>
</evidence>
<dbReference type="NCBIfam" id="NF003727">
    <property type="entry name" value="PRK05330.1"/>
    <property type="match status" value="1"/>
</dbReference>
<dbReference type="PRINTS" id="PR00073">
    <property type="entry name" value="COPRGNOXDASE"/>
</dbReference>
<dbReference type="Pfam" id="PF01218">
    <property type="entry name" value="Coprogen_oxidas"/>
    <property type="match status" value="1"/>
</dbReference>
<dbReference type="VEuPathDB" id="FungiDB:BDEG_27440"/>
<dbReference type="OrthoDB" id="15318at2759"/>
<dbReference type="AlphaFoldDB" id="A0A177WX01"/>
<dbReference type="PANTHER" id="PTHR10755">
    <property type="entry name" value="COPROPORPHYRINOGEN III OXIDASE, MITOCHONDRIAL"/>
    <property type="match status" value="1"/>
</dbReference>
<comment type="subunit">
    <text evidence="3">Homodimer.</text>
</comment>
<evidence type="ECO:0000256" key="7">
    <source>
        <dbReference type="ARBA" id="ARBA00023244"/>
    </source>
</evidence>
<comment type="pathway">
    <text evidence="1">Porphyrin-containing compound metabolism; protoporphyrin-IX biosynthesis; protoporphyrinogen-IX from coproporphyrinogen-III (O2 route): step 1/1.</text>
</comment>
<evidence type="ECO:0000313" key="8">
    <source>
        <dbReference type="EMBL" id="OAJ44174.1"/>
    </source>
</evidence>
<gene>
    <name evidence="8" type="ORF">BDEG_27440</name>
</gene>
<evidence type="ECO:0000256" key="2">
    <source>
        <dbReference type="ARBA" id="ARBA00010644"/>
    </source>
</evidence>
<comment type="similarity">
    <text evidence="2">Belongs to the aerobic coproporphyrinogen-III oxidase family.</text>
</comment>
<evidence type="ECO:0000256" key="3">
    <source>
        <dbReference type="ARBA" id="ARBA00011738"/>
    </source>
</evidence>
<evidence type="ECO:0000256" key="4">
    <source>
        <dbReference type="ARBA" id="ARBA00012869"/>
    </source>
</evidence>